<comment type="caution">
    <text evidence="2">The sequence shown here is derived from an EMBL/GenBank/DDBJ whole genome shotgun (WGS) entry which is preliminary data.</text>
</comment>
<feature type="compositionally biased region" description="Polar residues" evidence="1">
    <location>
        <begin position="64"/>
        <end position="73"/>
    </location>
</feature>
<name>A0A448WH11_9PLAT</name>
<feature type="compositionally biased region" description="Basic and acidic residues" evidence="1">
    <location>
        <begin position="245"/>
        <end position="260"/>
    </location>
</feature>
<organism evidence="2 3">
    <name type="scientific">Protopolystoma xenopodis</name>
    <dbReference type="NCBI Taxonomy" id="117903"/>
    <lineage>
        <taxon>Eukaryota</taxon>
        <taxon>Metazoa</taxon>
        <taxon>Spiralia</taxon>
        <taxon>Lophotrochozoa</taxon>
        <taxon>Platyhelminthes</taxon>
        <taxon>Monogenea</taxon>
        <taxon>Polyopisthocotylea</taxon>
        <taxon>Polystomatidea</taxon>
        <taxon>Polystomatidae</taxon>
        <taxon>Protopolystoma</taxon>
    </lineage>
</organism>
<sequence>MESCSYDVCHGGTDESLAQFHLDRRMVSRRLLCTIQQFSLCNKPPPVSSPVSSEPPEPDHSKRISGSLSPTFSNTHQQIDLAHNLPFPSDCQISGHDDNRPAPPETRSMDDGDGLPLLSFVSESSQLHAHAPVSPEIPETPLMIRCSSSDEDGESELEDAPTYLTSVSDADGQSEKADDCKVAYDMEQNGLVYLNGDAKEMKTESETMKNEQPQKLDRDINPKLYRKEATDEQWLMQKEIEMESPKNDLIREEPVLVNKEDDNDDDEDSYEIYIKQRLVKIA</sequence>
<evidence type="ECO:0000313" key="3">
    <source>
        <dbReference type="Proteomes" id="UP000784294"/>
    </source>
</evidence>
<gene>
    <name evidence="2" type="ORF">PXEA_LOCUS4932</name>
</gene>
<dbReference type="AlphaFoldDB" id="A0A448WH11"/>
<proteinExistence type="predicted"/>
<keyword evidence="3" id="KW-1185">Reference proteome</keyword>
<feature type="region of interest" description="Disordered" evidence="1">
    <location>
        <begin position="85"/>
        <end position="114"/>
    </location>
</feature>
<accession>A0A448WH11</accession>
<dbReference type="EMBL" id="CAAALY010011967">
    <property type="protein sequence ID" value="VEL11492.1"/>
    <property type="molecule type" value="Genomic_DNA"/>
</dbReference>
<feature type="region of interest" description="Disordered" evidence="1">
    <location>
        <begin position="245"/>
        <end position="268"/>
    </location>
</feature>
<protein>
    <submittedName>
        <fullName evidence="2">Uncharacterized protein</fullName>
    </submittedName>
</protein>
<reference evidence="2" key="1">
    <citation type="submission" date="2018-11" db="EMBL/GenBank/DDBJ databases">
        <authorList>
            <consortium name="Pathogen Informatics"/>
        </authorList>
    </citation>
    <scope>NUCLEOTIDE SEQUENCE</scope>
</reference>
<evidence type="ECO:0000256" key="1">
    <source>
        <dbReference type="SAM" id="MobiDB-lite"/>
    </source>
</evidence>
<feature type="region of interest" description="Disordered" evidence="1">
    <location>
        <begin position="43"/>
        <end position="73"/>
    </location>
</feature>
<dbReference type="Proteomes" id="UP000784294">
    <property type="component" value="Unassembled WGS sequence"/>
</dbReference>
<evidence type="ECO:0000313" key="2">
    <source>
        <dbReference type="EMBL" id="VEL11492.1"/>
    </source>
</evidence>